<evidence type="ECO:0000256" key="1">
    <source>
        <dbReference type="SAM" id="SignalP"/>
    </source>
</evidence>
<organism evidence="2 3">
    <name type="scientific">Lutibacter aestuarii</name>
    <dbReference type="NCBI Taxonomy" id="861111"/>
    <lineage>
        <taxon>Bacteria</taxon>
        <taxon>Pseudomonadati</taxon>
        <taxon>Bacteroidota</taxon>
        <taxon>Flavobacteriia</taxon>
        <taxon>Flavobacteriales</taxon>
        <taxon>Flavobacteriaceae</taxon>
        <taxon>Lutibacter</taxon>
    </lineage>
</organism>
<feature type="signal peptide" evidence="1">
    <location>
        <begin position="1"/>
        <end position="24"/>
    </location>
</feature>
<proteinExistence type="predicted"/>
<evidence type="ECO:0008006" key="4">
    <source>
        <dbReference type="Google" id="ProtNLM"/>
    </source>
</evidence>
<evidence type="ECO:0000313" key="3">
    <source>
        <dbReference type="Proteomes" id="UP001597032"/>
    </source>
</evidence>
<comment type="caution">
    <text evidence="2">The sequence shown here is derived from an EMBL/GenBank/DDBJ whole genome shotgun (WGS) entry which is preliminary data.</text>
</comment>
<sequence length="246" mass="29216">MKTTSIFLAMLFCIAMLTTSEVKAQEETYGMAEITYMLPKIGMEKSFENAVKMHNEKFHNQDPFKGSLDYILTGKEAGWYVWIMGPCTFSDLDNRPENEAHTNDWAKNVSPKVQKYGRTEYWRYNKKLSYSSKGSTPKYENIWFVDIKRGQYYKFKEFITKIQKSYEKKETENFSIYENQFNEGDGRDVAIVWEFNNWAEFDKDDGGIKKYYEELYGEGSWENALKDWQEFTESIKSQLWRIGVYK</sequence>
<dbReference type="EMBL" id="JBHTIC010000008">
    <property type="protein sequence ID" value="MFD0762653.1"/>
    <property type="molecule type" value="Genomic_DNA"/>
</dbReference>
<reference evidence="3" key="1">
    <citation type="journal article" date="2019" name="Int. J. Syst. Evol. Microbiol.">
        <title>The Global Catalogue of Microorganisms (GCM) 10K type strain sequencing project: providing services to taxonomists for standard genome sequencing and annotation.</title>
        <authorList>
            <consortium name="The Broad Institute Genomics Platform"/>
            <consortium name="The Broad Institute Genome Sequencing Center for Infectious Disease"/>
            <person name="Wu L."/>
            <person name="Ma J."/>
        </authorList>
    </citation>
    <scope>NUCLEOTIDE SEQUENCE [LARGE SCALE GENOMIC DNA]</scope>
    <source>
        <strain evidence="3">CCUG 60022</strain>
    </source>
</reference>
<gene>
    <name evidence="2" type="ORF">ACFQZW_11205</name>
</gene>
<feature type="chain" id="PRO_5046164913" description="NIPSNAP protein" evidence="1">
    <location>
        <begin position="25"/>
        <end position="246"/>
    </location>
</feature>
<protein>
    <recommendedName>
        <fullName evidence="4">NIPSNAP protein</fullName>
    </recommendedName>
</protein>
<accession>A0ABW2Z763</accession>
<keyword evidence="3" id="KW-1185">Reference proteome</keyword>
<name>A0ABW2Z763_9FLAO</name>
<keyword evidence="1" id="KW-0732">Signal</keyword>
<dbReference type="Proteomes" id="UP001597032">
    <property type="component" value="Unassembled WGS sequence"/>
</dbReference>
<evidence type="ECO:0000313" key="2">
    <source>
        <dbReference type="EMBL" id="MFD0762653.1"/>
    </source>
</evidence>
<dbReference type="RefSeq" id="WP_298263357.1">
    <property type="nucleotide sequence ID" value="NZ_JBHTIC010000008.1"/>
</dbReference>